<evidence type="ECO:0000313" key="3">
    <source>
        <dbReference type="EMBL" id="RBT69682.1"/>
    </source>
</evidence>
<feature type="transmembrane region" description="Helical" evidence="1">
    <location>
        <begin position="166"/>
        <end position="187"/>
    </location>
</feature>
<comment type="caution">
    <text evidence="3">The sequence shown here is derived from an EMBL/GenBank/DDBJ whole genome shotgun (WGS) entry which is preliminary data.</text>
</comment>
<protein>
    <recommendedName>
        <fullName evidence="2">DUF4097 domain-containing protein</fullName>
    </recommendedName>
</protein>
<proteinExistence type="predicted"/>
<dbReference type="Pfam" id="PF13349">
    <property type="entry name" value="DUF4097"/>
    <property type="match status" value="1"/>
</dbReference>
<keyword evidence="1" id="KW-0812">Transmembrane</keyword>
<accession>A0AB37IPW2</accession>
<dbReference type="RefSeq" id="WP_096710362.1">
    <property type="nucleotide sequence ID" value="NZ_JBFCRW010000030.1"/>
</dbReference>
<evidence type="ECO:0000256" key="1">
    <source>
        <dbReference type="SAM" id="Phobius"/>
    </source>
</evidence>
<name>A0AB37IPW2_ENTHR</name>
<keyword evidence="1" id="KW-1133">Transmembrane helix</keyword>
<dbReference type="Proteomes" id="UP000253498">
    <property type="component" value="Unassembled WGS sequence"/>
</dbReference>
<sequence>MREQMNDFFEALEGLFLEKDKEAFLEIKADLSRGIKVRMAEGESCEAILKALGSPQEIAEAYYEDQRLEKAMKAKQDIIAGEDLVREYKLKRNSCLKRWMIKLGKLFLFLFQILLLVTSFYFLMMVLYYLIYEQVMMWGAVTSSLFSLCFVIVLKKPEQVRKRLFLVYFVGIVSFLCNLLLVFNHSWVYQGQFLTRDIELKANAIESLNVSSTYPVDISVIQLSENETAKVEIKGHIRKQDQKQLFSMSSSKMNLTIGHPRFFDWSQSMGKVEVVFYLPENTKHKSLRFNLEQGEVTLNHTYAEKINLKMKKGRISITDVYSKMIQINSQSSDVSVHQFFSELAIKNKVGKTILSDGQGKIRVVTDSGVIKVLSTMSEKMELNNIEGKNIVSSGAIQRLTARNMKGTTIIEKQAGDTSIKNGSGKLVLTDLTGGLSVENDSGSVIVSQQVPLEATVKSASGHVKWVQSQDAVSRFDLSSTFGEITNQFKEQTKDEANTINISTEKGNIMVLKKELEGKS</sequence>
<feature type="transmembrane region" description="Helical" evidence="1">
    <location>
        <begin position="135"/>
        <end position="154"/>
    </location>
</feature>
<dbReference type="AlphaFoldDB" id="A0AB37IPW2"/>
<keyword evidence="1" id="KW-0472">Membrane</keyword>
<gene>
    <name evidence="3" type="ORF">EB03_00729</name>
</gene>
<feature type="domain" description="DUF4097" evidence="2">
    <location>
        <begin position="207"/>
        <end position="376"/>
    </location>
</feature>
<dbReference type="EMBL" id="LESJ01000003">
    <property type="protein sequence ID" value="RBT69682.1"/>
    <property type="molecule type" value="Genomic_DNA"/>
</dbReference>
<organism evidence="3 4">
    <name type="scientific">Enterococcus hirae</name>
    <dbReference type="NCBI Taxonomy" id="1354"/>
    <lineage>
        <taxon>Bacteria</taxon>
        <taxon>Bacillati</taxon>
        <taxon>Bacillota</taxon>
        <taxon>Bacilli</taxon>
        <taxon>Lactobacillales</taxon>
        <taxon>Enterococcaceae</taxon>
        <taxon>Enterococcus</taxon>
    </lineage>
</organism>
<reference evidence="3 4" key="1">
    <citation type="submission" date="2015-06" db="EMBL/GenBank/DDBJ databases">
        <title>The Genome Sequence of Enterococcus hirae 88EA1.</title>
        <authorList>
            <consortium name="The Broad Institute Genomics Platform"/>
            <consortium name="The Broad Institute Genome Sequencing Center for Infectious Disease"/>
            <person name="Earl A.M."/>
            <person name="Van Tyne D."/>
            <person name="Lebreton F."/>
            <person name="Saavedra J.T."/>
            <person name="Gilmore M.S."/>
            <person name="Manson McGuire A."/>
            <person name="Clock S."/>
            <person name="Crupain M."/>
            <person name="Rangan U."/>
            <person name="Young S."/>
            <person name="Abouelleil A."/>
            <person name="Cao P."/>
            <person name="Chapman S.B."/>
            <person name="Griggs A."/>
            <person name="Priest M."/>
            <person name="Shea T."/>
            <person name="Wortman J."/>
            <person name="Nusbaum C."/>
            <person name="Birren B."/>
        </authorList>
    </citation>
    <scope>NUCLEOTIDE SEQUENCE [LARGE SCALE GENOMIC DNA]</scope>
    <source>
        <strain evidence="3 4">88EA1</strain>
    </source>
</reference>
<dbReference type="InterPro" id="IPR025164">
    <property type="entry name" value="Toastrack_DUF4097"/>
</dbReference>
<evidence type="ECO:0000313" key="4">
    <source>
        <dbReference type="Proteomes" id="UP000253498"/>
    </source>
</evidence>
<feature type="transmembrane region" description="Helical" evidence="1">
    <location>
        <begin position="106"/>
        <end position="129"/>
    </location>
</feature>
<evidence type="ECO:0000259" key="2">
    <source>
        <dbReference type="Pfam" id="PF13349"/>
    </source>
</evidence>